<evidence type="ECO:0000313" key="2">
    <source>
        <dbReference type="Proteomes" id="UP000790377"/>
    </source>
</evidence>
<gene>
    <name evidence="1" type="ORF">BJ138DRAFT_1021272</name>
</gene>
<evidence type="ECO:0000313" key="1">
    <source>
        <dbReference type="EMBL" id="KAH7902996.1"/>
    </source>
</evidence>
<keyword evidence="2" id="KW-1185">Reference proteome</keyword>
<comment type="caution">
    <text evidence="1">The sequence shown here is derived from an EMBL/GenBank/DDBJ whole genome shotgun (WGS) entry which is preliminary data.</text>
</comment>
<reference evidence="1" key="1">
    <citation type="journal article" date="2021" name="New Phytol.">
        <title>Evolutionary innovations through gain and loss of genes in the ectomycorrhizal Boletales.</title>
        <authorList>
            <person name="Wu G."/>
            <person name="Miyauchi S."/>
            <person name="Morin E."/>
            <person name="Kuo A."/>
            <person name="Drula E."/>
            <person name="Varga T."/>
            <person name="Kohler A."/>
            <person name="Feng B."/>
            <person name="Cao Y."/>
            <person name="Lipzen A."/>
            <person name="Daum C."/>
            <person name="Hundley H."/>
            <person name="Pangilinan J."/>
            <person name="Johnson J."/>
            <person name="Barry K."/>
            <person name="LaButti K."/>
            <person name="Ng V."/>
            <person name="Ahrendt S."/>
            <person name="Min B."/>
            <person name="Choi I.G."/>
            <person name="Park H."/>
            <person name="Plett J.M."/>
            <person name="Magnuson J."/>
            <person name="Spatafora J.W."/>
            <person name="Nagy L.G."/>
            <person name="Henrissat B."/>
            <person name="Grigoriev I.V."/>
            <person name="Yang Z.L."/>
            <person name="Xu J."/>
            <person name="Martin F.M."/>
        </authorList>
    </citation>
    <scope>NUCLEOTIDE SEQUENCE</scope>
    <source>
        <strain evidence="1">ATCC 28755</strain>
    </source>
</reference>
<accession>A0ACB7ZPI5</accession>
<proteinExistence type="predicted"/>
<name>A0ACB7ZPI5_9AGAM</name>
<dbReference type="Proteomes" id="UP000790377">
    <property type="component" value="Unassembled WGS sequence"/>
</dbReference>
<dbReference type="EMBL" id="MU269321">
    <property type="protein sequence ID" value="KAH7902996.1"/>
    <property type="molecule type" value="Genomic_DNA"/>
</dbReference>
<sequence>MIQERSSSTRRAMFKEIQLRTEEKALQLLLDMPIRWSSTFVMLDRAESKKTHVNTFVYELGVKESDLRKRTKIDALMLSPDEWIRVRLFTDLLAHADRAQQAFSSDAGPSLHYALPALEGLHKAWLSRSEKVKYIDFTDALSAGVEKINEYYEKTADSDAYIFAMCMLSLNFYNDIYHVVTFSAGP</sequence>
<protein>
    <submittedName>
        <fullName evidence="1">Uncharacterized protein</fullName>
    </submittedName>
</protein>
<organism evidence="1 2">
    <name type="scientific">Hygrophoropsis aurantiaca</name>
    <dbReference type="NCBI Taxonomy" id="72124"/>
    <lineage>
        <taxon>Eukaryota</taxon>
        <taxon>Fungi</taxon>
        <taxon>Dikarya</taxon>
        <taxon>Basidiomycota</taxon>
        <taxon>Agaricomycotina</taxon>
        <taxon>Agaricomycetes</taxon>
        <taxon>Agaricomycetidae</taxon>
        <taxon>Boletales</taxon>
        <taxon>Coniophorineae</taxon>
        <taxon>Hygrophoropsidaceae</taxon>
        <taxon>Hygrophoropsis</taxon>
    </lineage>
</organism>